<evidence type="ECO:0000313" key="2">
    <source>
        <dbReference type="Proteomes" id="UP001381693"/>
    </source>
</evidence>
<comment type="caution">
    <text evidence="1">The sequence shown here is derived from an EMBL/GenBank/DDBJ whole genome shotgun (WGS) entry which is preliminary data.</text>
</comment>
<gene>
    <name evidence="1" type="ORF">SK128_022757</name>
</gene>
<feature type="non-terminal residue" evidence="1">
    <location>
        <position position="63"/>
    </location>
</feature>
<protein>
    <submittedName>
        <fullName evidence="1">Uncharacterized protein</fullName>
    </submittedName>
</protein>
<reference evidence="1 2" key="1">
    <citation type="submission" date="2023-11" db="EMBL/GenBank/DDBJ databases">
        <title>Halocaridina rubra genome assembly.</title>
        <authorList>
            <person name="Smith C."/>
        </authorList>
    </citation>
    <scope>NUCLEOTIDE SEQUENCE [LARGE SCALE GENOMIC DNA]</scope>
    <source>
        <strain evidence="1">EP-1</strain>
        <tissue evidence="1">Whole</tissue>
    </source>
</reference>
<dbReference type="EMBL" id="JAXCGZ010023895">
    <property type="protein sequence ID" value="KAK7001733.1"/>
    <property type="molecule type" value="Genomic_DNA"/>
</dbReference>
<dbReference type="Proteomes" id="UP001381693">
    <property type="component" value="Unassembled WGS sequence"/>
</dbReference>
<sequence>MPAKFSAISKPLSMKWVGVTKSIRWKISITQNQLIVSRVSKKQLPRAFDGKSLTQNQLIVSRA</sequence>
<keyword evidence="2" id="KW-1185">Reference proteome</keyword>
<name>A0AAN8ZND6_HALRR</name>
<evidence type="ECO:0000313" key="1">
    <source>
        <dbReference type="EMBL" id="KAK7001733.1"/>
    </source>
</evidence>
<organism evidence="1 2">
    <name type="scientific">Halocaridina rubra</name>
    <name type="common">Hawaiian red shrimp</name>
    <dbReference type="NCBI Taxonomy" id="373956"/>
    <lineage>
        <taxon>Eukaryota</taxon>
        <taxon>Metazoa</taxon>
        <taxon>Ecdysozoa</taxon>
        <taxon>Arthropoda</taxon>
        <taxon>Crustacea</taxon>
        <taxon>Multicrustacea</taxon>
        <taxon>Malacostraca</taxon>
        <taxon>Eumalacostraca</taxon>
        <taxon>Eucarida</taxon>
        <taxon>Decapoda</taxon>
        <taxon>Pleocyemata</taxon>
        <taxon>Caridea</taxon>
        <taxon>Atyoidea</taxon>
        <taxon>Atyidae</taxon>
        <taxon>Halocaridina</taxon>
    </lineage>
</organism>
<proteinExistence type="predicted"/>
<accession>A0AAN8ZND6</accession>
<dbReference type="AlphaFoldDB" id="A0AAN8ZND6"/>